<dbReference type="SUPFAM" id="SSF48600">
    <property type="entry name" value="Chorismate mutase II"/>
    <property type="match status" value="1"/>
</dbReference>
<evidence type="ECO:0000313" key="5">
    <source>
        <dbReference type="Proteomes" id="UP001164737"/>
    </source>
</evidence>
<dbReference type="AlphaFoldDB" id="A0AA47ET13"/>
<dbReference type="GO" id="GO:0046417">
    <property type="term" value="P:chorismate metabolic process"/>
    <property type="evidence" value="ECO:0007669"/>
    <property type="project" value="InterPro"/>
</dbReference>
<dbReference type="SMART" id="SM00830">
    <property type="entry name" value="CM_2"/>
    <property type="match status" value="1"/>
</dbReference>
<dbReference type="InterPro" id="IPR036979">
    <property type="entry name" value="CM_dom_sf"/>
</dbReference>
<dbReference type="EMBL" id="CP107241">
    <property type="protein sequence ID" value="WAH64811.1"/>
    <property type="molecule type" value="Genomic_DNA"/>
</dbReference>
<dbReference type="InterPro" id="IPR051331">
    <property type="entry name" value="Chorismate_mutase-related"/>
</dbReference>
<accession>A0AA47ET13</accession>
<dbReference type="PROSITE" id="PS51168">
    <property type="entry name" value="CHORISMATE_MUT_2"/>
    <property type="match status" value="1"/>
</dbReference>
<dbReference type="EC" id="5.4.99.5" evidence="1"/>
<feature type="domain" description="Chorismate mutase" evidence="3">
    <location>
        <begin position="8"/>
        <end position="98"/>
    </location>
</feature>
<dbReference type="InterPro" id="IPR002701">
    <property type="entry name" value="CM_II_prokaryot"/>
</dbReference>
<protein>
    <recommendedName>
        <fullName evidence="1">chorismate mutase</fullName>
        <ecNumber evidence="1">5.4.99.5</ecNumber>
    </recommendedName>
</protein>
<evidence type="ECO:0000256" key="1">
    <source>
        <dbReference type="ARBA" id="ARBA00012404"/>
    </source>
</evidence>
<dbReference type="Gene3D" id="1.20.59.10">
    <property type="entry name" value="Chorismate mutase"/>
    <property type="match status" value="1"/>
</dbReference>
<dbReference type="InterPro" id="IPR036263">
    <property type="entry name" value="Chorismate_II_sf"/>
</dbReference>
<dbReference type="PANTHER" id="PTHR38041">
    <property type="entry name" value="CHORISMATE MUTASE"/>
    <property type="match status" value="1"/>
</dbReference>
<dbReference type="GO" id="GO:0004106">
    <property type="term" value="F:chorismate mutase activity"/>
    <property type="evidence" value="ECO:0007669"/>
    <property type="project" value="UniProtKB-EC"/>
</dbReference>
<dbReference type="Proteomes" id="UP001164737">
    <property type="component" value="Chromosome"/>
</dbReference>
<dbReference type="RefSeq" id="WP_268213852.1">
    <property type="nucleotide sequence ID" value="NZ_CP107241.1"/>
</dbReference>
<dbReference type="GO" id="GO:0009697">
    <property type="term" value="P:salicylic acid biosynthetic process"/>
    <property type="evidence" value="ECO:0007669"/>
    <property type="project" value="TreeGrafter"/>
</dbReference>
<sequence length="108" mass="11510">MSNSVNPIQSCASLEQVRANIDRIDQQIVALLAERGAYVKQAASFKTSTADVRAPQRVEQVIGKVVSLAHSLGANPTVTEQVYRAMISGFIDSELAEHAALQGVACKA</sequence>
<gene>
    <name evidence="4" type="ORF">OEG85_02075</name>
</gene>
<organism evidence="4 5">
    <name type="scientific">Xanthomonas hortorum</name>
    <dbReference type="NCBI Taxonomy" id="56454"/>
    <lineage>
        <taxon>Bacteria</taxon>
        <taxon>Pseudomonadati</taxon>
        <taxon>Pseudomonadota</taxon>
        <taxon>Gammaproteobacteria</taxon>
        <taxon>Lysobacterales</taxon>
        <taxon>Lysobacteraceae</taxon>
        <taxon>Xanthomonas</taxon>
    </lineage>
</organism>
<dbReference type="PANTHER" id="PTHR38041:SF1">
    <property type="entry name" value="CHORISMATE MUTASE"/>
    <property type="match status" value="1"/>
</dbReference>
<reference evidence="4" key="1">
    <citation type="submission" date="2022-10" db="EMBL/GenBank/DDBJ databases">
        <title>Complete genome sequence resource for Xanthomonas hortorum isolated from Greek Oregano.</title>
        <authorList>
            <person name="Gonzalez-Tobon J."/>
            <person name="Helmann T.C."/>
            <person name="Daughtrey M."/>
            <person name="Stodghill P.V."/>
            <person name="Filiatrault M.J."/>
        </authorList>
    </citation>
    <scope>NUCLEOTIDE SEQUENCE</scope>
    <source>
        <strain evidence="4">Oregano 108</strain>
    </source>
</reference>
<keyword evidence="2" id="KW-0413">Isomerase</keyword>
<name>A0AA47ET13_9XANT</name>
<proteinExistence type="predicted"/>
<dbReference type="Pfam" id="PF01817">
    <property type="entry name" value="CM_2"/>
    <property type="match status" value="1"/>
</dbReference>
<evidence type="ECO:0000313" key="4">
    <source>
        <dbReference type="EMBL" id="WAH64811.1"/>
    </source>
</evidence>
<evidence type="ECO:0000259" key="3">
    <source>
        <dbReference type="PROSITE" id="PS51168"/>
    </source>
</evidence>
<evidence type="ECO:0000256" key="2">
    <source>
        <dbReference type="ARBA" id="ARBA00023235"/>
    </source>
</evidence>